<reference evidence="3 4" key="1">
    <citation type="submission" date="2023-11" db="EMBL/GenBank/DDBJ databases">
        <authorList>
            <person name="Hedman E."/>
            <person name="Englund M."/>
            <person name="Stromberg M."/>
            <person name="Nyberg Akerstrom W."/>
            <person name="Nylinder S."/>
            <person name="Jareborg N."/>
            <person name="Kallberg Y."/>
            <person name="Kronander E."/>
        </authorList>
    </citation>
    <scope>NUCLEOTIDE SEQUENCE [LARGE SCALE GENOMIC DNA]</scope>
</reference>
<dbReference type="Proteomes" id="UP001314205">
    <property type="component" value="Unassembled WGS sequence"/>
</dbReference>
<comment type="caution">
    <text evidence="3">The sequence shown here is derived from an EMBL/GenBank/DDBJ whole genome shotgun (WGS) entry which is preliminary data.</text>
</comment>
<keyword evidence="4" id="KW-1185">Reference proteome</keyword>
<gene>
    <name evidence="3" type="ORF">PARMNEM_LOCUS12039</name>
</gene>
<organism evidence="3 4">
    <name type="scientific">Parnassius mnemosyne</name>
    <name type="common">clouded apollo</name>
    <dbReference type="NCBI Taxonomy" id="213953"/>
    <lineage>
        <taxon>Eukaryota</taxon>
        <taxon>Metazoa</taxon>
        <taxon>Ecdysozoa</taxon>
        <taxon>Arthropoda</taxon>
        <taxon>Hexapoda</taxon>
        <taxon>Insecta</taxon>
        <taxon>Pterygota</taxon>
        <taxon>Neoptera</taxon>
        <taxon>Endopterygota</taxon>
        <taxon>Lepidoptera</taxon>
        <taxon>Glossata</taxon>
        <taxon>Ditrysia</taxon>
        <taxon>Papilionoidea</taxon>
        <taxon>Papilionidae</taxon>
        <taxon>Parnassiinae</taxon>
        <taxon>Parnassini</taxon>
        <taxon>Parnassius</taxon>
        <taxon>Driopa</taxon>
    </lineage>
</organism>
<protein>
    <recommendedName>
        <fullName evidence="2">ZAD domain-containing protein</fullName>
    </recommendedName>
</protein>
<dbReference type="InterPro" id="IPR012934">
    <property type="entry name" value="Znf_AD"/>
</dbReference>
<feature type="binding site" evidence="1">
    <location>
        <position position="12"/>
    </location>
    <ligand>
        <name>Zn(2+)</name>
        <dbReference type="ChEBI" id="CHEBI:29105"/>
    </ligand>
</feature>
<evidence type="ECO:0000259" key="2">
    <source>
        <dbReference type="PROSITE" id="PS51915"/>
    </source>
</evidence>
<evidence type="ECO:0000313" key="3">
    <source>
        <dbReference type="EMBL" id="CAK1591923.1"/>
    </source>
</evidence>
<keyword evidence="1" id="KW-0863">Zinc-finger</keyword>
<dbReference type="GO" id="GO:0005634">
    <property type="term" value="C:nucleus"/>
    <property type="evidence" value="ECO:0007669"/>
    <property type="project" value="InterPro"/>
</dbReference>
<dbReference type="SMART" id="SM00868">
    <property type="entry name" value="zf-AD"/>
    <property type="match status" value="1"/>
</dbReference>
<proteinExistence type="predicted"/>
<feature type="binding site" evidence="1">
    <location>
        <position position="52"/>
    </location>
    <ligand>
        <name>Zn(2+)</name>
        <dbReference type="ChEBI" id="CHEBI:29105"/>
    </ligand>
</feature>
<feature type="binding site" evidence="1">
    <location>
        <position position="49"/>
    </location>
    <ligand>
        <name>Zn(2+)</name>
        <dbReference type="ChEBI" id="CHEBI:29105"/>
    </ligand>
</feature>
<dbReference type="AlphaFoldDB" id="A0AAV1L9C4"/>
<evidence type="ECO:0000256" key="1">
    <source>
        <dbReference type="PROSITE-ProRule" id="PRU01263"/>
    </source>
</evidence>
<keyword evidence="1" id="KW-0862">Zinc</keyword>
<sequence>MAFNEGEVCRICLSVNIRMFALEVTGLQNLYKTLTNSFLDENEGPIIVCFTCHARLIRCRRLQQQAIESNVILEQLLSGGSMSIPKPHKVRGEIKFTPIYHIDIWPVECDIDNDCKDEIFCLDAVKIEEEIFEYENSKFEENENHETGKIYPFP</sequence>
<feature type="domain" description="ZAD" evidence="2">
    <location>
        <begin position="7"/>
        <end position="76"/>
    </location>
</feature>
<dbReference type="GO" id="GO:0008270">
    <property type="term" value="F:zinc ion binding"/>
    <property type="evidence" value="ECO:0007669"/>
    <property type="project" value="UniProtKB-UniRule"/>
</dbReference>
<dbReference type="PROSITE" id="PS51915">
    <property type="entry name" value="ZAD"/>
    <property type="match status" value="1"/>
</dbReference>
<name>A0AAV1L9C4_9NEOP</name>
<evidence type="ECO:0000313" key="4">
    <source>
        <dbReference type="Proteomes" id="UP001314205"/>
    </source>
</evidence>
<feature type="binding site" evidence="1">
    <location>
        <position position="9"/>
    </location>
    <ligand>
        <name>Zn(2+)</name>
        <dbReference type="ChEBI" id="CHEBI:29105"/>
    </ligand>
</feature>
<keyword evidence="1" id="KW-0479">Metal-binding</keyword>
<accession>A0AAV1L9C4</accession>
<dbReference type="EMBL" id="CAVLGL010000087">
    <property type="protein sequence ID" value="CAK1591923.1"/>
    <property type="molecule type" value="Genomic_DNA"/>
</dbReference>